<reference evidence="1" key="1">
    <citation type="submission" date="2021-02" db="EMBL/GenBank/DDBJ databases">
        <authorList>
            <person name="Nowell W R."/>
        </authorList>
    </citation>
    <scope>NUCLEOTIDE SEQUENCE</scope>
</reference>
<dbReference type="EMBL" id="CAJOAX010003532">
    <property type="protein sequence ID" value="CAF3859442.1"/>
    <property type="molecule type" value="Genomic_DNA"/>
</dbReference>
<proteinExistence type="predicted"/>
<gene>
    <name evidence="2" type="ORF">OTI717_LOCUS21613</name>
    <name evidence="1" type="ORF">ZHD862_LOCUS35200</name>
</gene>
<evidence type="ECO:0000313" key="1">
    <source>
        <dbReference type="EMBL" id="CAF1449462.1"/>
    </source>
</evidence>
<feature type="non-terminal residue" evidence="1">
    <location>
        <position position="20"/>
    </location>
</feature>
<organism evidence="1 3">
    <name type="scientific">Rotaria sordida</name>
    <dbReference type="NCBI Taxonomy" id="392033"/>
    <lineage>
        <taxon>Eukaryota</taxon>
        <taxon>Metazoa</taxon>
        <taxon>Spiralia</taxon>
        <taxon>Gnathifera</taxon>
        <taxon>Rotifera</taxon>
        <taxon>Eurotatoria</taxon>
        <taxon>Bdelloidea</taxon>
        <taxon>Philodinida</taxon>
        <taxon>Philodinidae</taxon>
        <taxon>Rotaria</taxon>
    </lineage>
</organism>
<protein>
    <submittedName>
        <fullName evidence="1">Uncharacterized protein</fullName>
    </submittedName>
</protein>
<dbReference type="Proteomes" id="UP000663823">
    <property type="component" value="Unassembled WGS sequence"/>
</dbReference>
<accession>A0A815PHN6</accession>
<comment type="caution">
    <text evidence="1">The sequence shown here is derived from an EMBL/GenBank/DDBJ whole genome shotgun (WGS) entry which is preliminary data.</text>
</comment>
<evidence type="ECO:0000313" key="3">
    <source>
        <dbReference type="Proteomes" id="UP000663864"/>
    </source>
</evidence>
<sequence>MLQSTVYMLTVSKRHAVNVQ</sequence>
<dbReference type="Proteomes" id="UP000663864">
    <property type="component" value="Unassembled WGS sequence"/>
</dbReference>
<evidence type="ECO:0000313" key="2">
    <source>
        <dbReference type="EMBL" id="CAF3859442.1"/>
    </source>
</evidence>
<dbReference type="EMBL" id="CAJNOT010004913">
    <property type="protein sequence ID" value="CAF1449462.1"/>
    <property type="molecule type" value="Genomic_DNA"/>
</dbReference>
<dbReference type="AlphaFoldDB" id="A0A815PHN6"/>
<name>A0A815PHN6_9BILA</name>